<comment type="similarity">
    <text evidence="3">Belongs to the SAAL1 family.</text>
</comment>
<protein>
    <recommendedName>
        <fullName evidence="7">Protein SAAL1</fullName>
    </recommendedName>
</protein>
<proteinExistence type="inferred from homology"/>
<gene>
    <name evidence="5" type="ORF">JTE90_006219</name>
</gene>
<keyword evidence="2" id="KW-0539">Nucleus</keyword>
<dbReference type="GO" id="GO:0005634">
    <property type="term" value="C:nucleus"/>
    <property type="evidence" value="ECO:0007669"/>
    <property type="project" value="UniProtKB-SubCell"/>
</dbReference>
<feature type="region of interest" description="Disordered" evidence="4">
    <location>
        <begin position="1"/>
        <end position="23"/>
    </location>
</feature>
<evidence type="ECO:0000256" key="3">
    <source>
        <dbReference type="ARBA" id="ARBA00038401"/>
    </source>
</evidence>
<feature type="compositionally biased region" description="Polar residues" evidence="4">
    <location>
        <begin position="52"/>
        <end position="67"/>
    </location>
</feature>
<dbReference type="AlphaFoldDB" id="A0AAV6VTW8"/>
<evidence type="ECO:0000313" key="5">
    <source>
        <dbReference type="EMBL" id="KAG8199975.1"/>
    </source>
</evidence>
<dbReference type="Proteomes" id="UP000827092">
    <property type="component" value="Unassembled WGS sequence"/>
</dbReference>
<dbReference type="InterPro" id="IPR052464">
    <property type="entry name" value="Synovial_Prolif_Regulator"/>
</dbReference>
<evidence type="ECO:0008006" key="7">
    <source>
        <dbReference type="Google" id="ProtNLM"/>
    </source>
</evidence>
<comment type="caution">
    <text evidence="5">The sequence shown here is derived from an EMBL/GenBank/DDBJ whole genome shotgun (WGS) entry which is preliminary data.</text>
</comment>
<evidence type="ECO:0000256" key="2">
    <source>
        <dbReference type="ARBA" id="ARBA00023242"/>
    </source>
</evidence>
<reference evidence="5 6" key="1">
    <citation type="journal article" date="2022" name="Nat. Ecol. Evol.">
        <title>A masculinizing supergene underlies an exaggerated male reproductive morph in a spider.</title>
        <authorList>
            <person name="Hendrickx F."/>
            <person name="De Corte Z."/>
            <person name="Sonet G."/>
            <person name="Van Belleghem S.M."/>
            <person name="Kostlbacher S."/>
            <person name="Vangestel C."/>
        </authorList>
    </citation>
    <scope>NUCLEOTIDE SEQUENCE [LARGE SCALE GENOMIC DNA]</scope>
    <source>
        <strain evidence="5">W744_W776</strain>
    </source>
</reference>
<comment type="subcellular location">
    <subcellularLocation>
        <location evidence="1">Nucleus</location>
    </subcellularLocation>
</comment>
<name>A0AAV6VTW8_9ARAC</name>
<dbReference type="EMBL" id="JAFNEN010000022">
    <property type="protein sequence ID" value="KAG8199975.1"/>
    <property type="molecule type" value="Genomic_DNA"/>
</dbReference>
<feature type="region of interest" description="Disordered" evidence="4">
    <location>
        <begin position="52"/>
        <end position="80"/>
    </location>
</feature>
<accession>A0AAV6VTW8</accession>
<evidence type="ECO:0000256" key="1">
    <source>
        <dbReference type="ARBA" id="ARBA00004123"/>
    </source>
</evidence>
<sequence>MDSEQDRNPSPPPEILDNEDLVPDKIGDSIYSKKWLYQALMDIVKSCDMPPQATQEVQKPESLSNSDAEAMESQENSKSDMVELDPIIEEKACTVWDMSTSKDVAEFMNEIGVPGIILDVMERTRSPRLLEIVVGILGNMSSYDSVCKSISENKSLLLSILQISGTSDAPTILQIMRVIRCGVRNKCSQAMWIEAVDSNPFIFTNFKFIFENSLNGTVINATYEVLYEILSAKFQYKIAWAETPFLSSLIEGAKQLQLLKLETKHNTFFTVLNCLCEYPPHLCKLAEHWTDLNPLFTSYFLSIDEEDPISIDKAYLNGMFACFDTFKDIVRLETISRELIFPDIRVLKSMCKLACSVNSMVLKVWKDNMNPEHEPIDEPGLRYWLRREVSNGGKSCIDYMDSYEFQSWKCLGNAIVETAKALLPYAEKDEDKDILNDTINSEVEKENVNGVII</sequence>
<keyword evidence="6" id="KW-1185">Reference proteome</keyword>
<evidence type="ECO:0000256" key="4">
    <source>
        <dbReference type="SAM" id="MobiDB-lite"/>
    </source>
</evidence>
<organism evidence="5 6">
    <name type="scientific">Oedothorax gibbosus</name>
    <dbReference type="NCBI Taxonomy" id="931172"/>
    <lineage>
        <taxon>Eukaryota</taxon>
        <taxon>Metazoa</taxon>
        <taxon>Ecdysozoa</taxon>
        <taxon>Arthropoda</taxon>
        <taxon>Chelicerata</taxon>
        <taxon>Arachnida</taxon>
        <taxon>Araneae</taxon>
        <taxon>Araneomorphae</taxon>
        <taxon>Entelegynae</taxon>
        <taxon>Araneoidea</taxon>
        <taxon>Linyphiidae</taxon>
        <taxon>Erigoninae</taxon>
        <taxon>Oedothorax</taxon>
    </lineage>
</organism>
<dbReference type="PANTHER" id="PTHR23424">
    <property type="entry name" value="SERUM AMYLOID A"/>
    <property type="match status" value="1"/>
</dbReference>
<evidence type="ECO:0000313" key="6">
    <source>
        <dbReference type="Proteomes" id="UP000827092"/>
    </source>
</evidence>
<dbReference type="PANTHER" id="PTHR23424:SF23">
    <property type="entry name" value="PROTEIN SAAL1"/>
    <property type="match status" value="1"/>
</dbReference>